<evidence type="ECO:0000313" key="2">
    <source>
        <dbReference type="EMBL" id="ANB16813.1"/>
    </source>
</evidence>
<gene>
    <name evidence="2" type="ORF">I596_777</name>
</gene>
<proteinExistence type="predicted"/>
<dbReference type="KEGG" id="dko:I596_777"/>
<evidence type="ECO:0000259" key="1">
    <source>
        <dbReference type="Pfam" id="PF08281"/>
    </source>
</evidence>
<feature type="domain" description="RNA polymerase sigma factor 70 region 4 type 2" evidence="1">
    <location>
        <begin position="125"/>
        <end position="166"/>
    </location>
</feature>
<name>A0A160DTB5_9GAMM</name>
<dbReference type="PATRIC" id="fig|1300342.3.peg.764"/>
<evidence type="ECO:0000313" key="3">
    <source>
        <dbReference type="Proteomes" id="UP000076830"/>
    </source>
</evidence>
<dbReference type="InterPro" id="IPR013324">
    <property type="entry name" value="RNA_pol_sigma_r3/r4-like"/>
</dbReference>
<dbReference type="EMBL" id="CP015249">
    <property type="protein sequence ID" value="ANB16813.1"/>
    <property type="molecule type" value="Genomic_DNA"/>
</dbReference>
<sequence length="189" mass="20475">MPEVSVVAQHIGRFGTGSQAGTVHVLGPVLGYGHYLPLLRRWLCDRLPPDRQAAGRVAEMACRLLADPLHGRDPSRRGVNPLVALRDLALAELSVAPSAEAQARRPAAPVSARVEQLVGRDQVHAYEQALAKLPRTEREVLVLRIEFAMEYLQIADETGLSEARVREVAVNGLAALVLVLAARRGAVPH</sequence>
<dbReference type="OrthoDB" id="8611574at2"/>
<dbReference type="Pfam" id="PF08281">
    <property type="entry name" value="Sigma70_r4_2"/>
    <property type="match status" value="1"/>
</dbReference>
<dbReference type="AlphaFoldDB" id="A0A160DTB5"/>
<dbReference type="Proteomes" id="UP000076830">
    <property type="component" value="Chromosome"/>
</dbReference>
<dbReference type="RefSeq" id="WP_067644327.1">
    <property type="nucleotide sequence ID" value="NZ_CP015249.1"/>
</dbReference>
<dbReference type="GO" id="GO:0003677">
    <property type="term" value="F:DNA binding"/>
    <property type="evidence" value="ECO:0007669"/>
    <property type="project" value="InterPro"/>
</dbReference>
<dbReference type="InterPro" id="IPR036388">
    <property type="entry name" value="WH-like_DNA-bd_sf"/>
</dbReference>
<keyword evidence="3" id="KW-1185">Reference proteome</keyword>
<dbReference type="GO" id="GO:0016987">
    <property type="term" value="F:sigma factor activity"/>
    <property type="evidence" value="ECO:0007669"/>
    <property type="project" value="InterPro"/>
</dbReference>
<dbReference type="Gene3D" id="1.10.10.10">
    <property type="entry name" value="Winged helix-like DNA-binding domain superfamily/Winged helix DNA-binding domain"/>
    <property type="match status" value="1"/>
</dbReference>
<protein>
    <recommendedName>
        <fullName evidence="1">RNA polymerase sigma factor 70 region 4 type 2 domain-containing protein</fullName>
    </recommendedName>
</protein>
<dbReference type="GO" id="GO:0006352">
    <property type="term" value="P:DNA-templated transcription initiation"/>
    <property type="evidence" value="ECO:0007669"/>
    <property type="project" value="InterPro"/>
</dbReference>
<reference evidence="2 3" key="1">
    <citation type="submission" date="2016-04" db="EMBL/GenBank/DDBJ databases">
        <title>Complete genome sequence of Dokdonella koreensis DS-123T.</title>
        <authorList>
            <person name="Kim J.F."/>
            <person name="Lee H."/>
            <person name="Kwak M.-J."/>
        </authorList>
    </citation>
    <scope>NUCLEOTIDE SEQUENCE [LARGE SCALE GENOMIC DNA]</scope>
    <source>
        <strain evidence="2 3">DS-123</strain>
    </source>
</reference>
<accession>A0A160DTB5</accession>
<dbReference type="InterPro" id="IPR013249">
    <property type="entry name" value="RNA_pol_sigma70_r4_t2"/>
</dbReference>
<dbReference type="SUPFAM" id="SSF88659">
    <property type="entry name" value="Sigma3 and sigma4 domains of RNA polymerase sigma factors"/>
    <property type="match status" value="1"/>
</dbReference>
<organism evidence="2 3">
    <name type="scientific">Dokdonella koreensis DS-123</name>
    <dbReference type="NCBI Taxonomy" id="1300342"/>
    <lineage>
        <taxon>Bacteria</taxon>
        <taxon>Pseudomonadati</taxon>
        <taxon>Pseudomonadota</taxon>
        <taxon>Gammaproteobacteria</taxon>
        <taxon>Lysobacterales</taxon>
        <taxon>Rhodanobacteraceae</taxon>
        <taxon>Dokdonella</taxon>
    </lineage>
</organism>